<name>A0A840A3F4_9CAUL</name>
<dbReference type="EMBL" id="JACIDK010000003">
    <property type="protein sequence ID" value="MBB3892021.1"/>
    <property type="molecule type" value="Genomic_DNA"/>
</dbReference>
<evidence type="ECO:0000313" key="3">
    <source>
        <dbReference type="Proteomes" id="UP000530564"/>
    </source>
</evidence>
<dbReference type="AlphaFoldDB" id="A0A840A3F4"/>
<dbReference type="SUPFAM" id="SSF55729">
    <property type="entry name" value="Acyl-CoA N-acyltransferases (Nat)"/>
    <property type="match status" value="1"/>
</dbReference>
<dbReference type="InterPro" id="IPR051531">
    <property type="entry name" value="N-acetyltransferase"/>
</dbReference>
<keyword evidence="3" id="KW-1185">Reference proteome</keyword>
<dbReference type="Gene3D" id="3.40.630.30">
    <property type="match status" value="1"/>
</dbReference>
<feature type="domain" description="N-acetyltransferase" evidence="1">
    <location>
        <begin position="18"/>
        <end position="164"/>
    </location>
</feature>
<keyword evidence="2" id="KW-0808">Transferase</keyword>
<comment type="caution">
    <text evidence="2">The sequence shown here is derived from an EMBL/GenBank/DDBJ whole genome shotgun (WGS) entry which is preliminary data.</text>
</comment>
<reference evidence="2 3" key="1">
    <citation type="submission" date="2020-08" db="EMBL/GenBank/DDBJ databases">
        <title>Genomic Encyclopedia of Type Strains, Phase IV (KMG-IV): sequencing the most valuable type-strain genomes for metagenomic binning, comparative biology and taxonomic classification.</title>
        <authorList>
            <person name="Goeker M."/>
        </authorList>
    </citation>
    <scope>NUCLEOTIDE SEQUENCE [LARGE SCALE GENOMIC DNA]</scope>
    <source>
        <strain evidence="2 3">DSM 21793</strain>
    </source>
</reference>
<dbReference type="RefSeq" id="WP_183773621.1">
    <property type="nucleotide sequence ID" value="NZ_JACIDK010000003.1"/>
</dbReference>
<dbReference type="PANTHER" id="PTHR43792">
    <property type="entry name" value="GNAT FAMILY, PUTATIVE (AFU_ORTHOLOGUE AFUA_3G00765)-RELATED-RELATED"/>
    <property type="match status" value="1"/>
</dbReference>
<evidence type="ECO:0000259" key="1">
    <source>
        <dbReference type="PROSITE" id="PS51186"/>
    </source>
</evidence>
<dbReference type="PROSITE" id="PS51186">
    <property type="entry name" value="GNAT"/>
    <property type="match status" value="1"/>
</dbReference>
<organism evidence="2 3">
    <name type="scientific">Phenylobacterium haematophilum</name>
    <dbReference type="NCBI Taxonomy" id="98513"/>
    <lineage>
        <taxon>Bacteria</taxon>
        <taxon>Pseudomonadati</taxon>
        <taxon>Pseudomonadota</taxon>
        <taxon>Alphaproteobacteria</taxon>
        <taxon>Caulobacterales</taxon>
        <taxon>Caulobacteraceae</taxon>
        <taxon>Phenylobacterium</taxon>
    </lineage>
</organism>
<dbReference type="GO" id="GO:0016747">
    <property type="term" value="F:acyltransferase activity, transferring groups other than amino-acyl groups"/>
    <property type="evidence" value="ECO:0007669"/>
    <property type="project" value="InterPro"/>
</dbReference>
<proteinExistence type="predicted"/>
<accession>A0A840A3F4</accession>
<gene>
    <name evidence="2" type="ORF">GGQ61_002749</name>
</gene>
<dbReference type="Pfam" id="PF13302">
    <property type="entry name" value="Acetyltransf_3"/>
    <property type="match status" value="1"/>
</dbReference>
<dbReference type="Proteomes" id="UP000530564">
    <property type="component" value="Unassembled WGS sequence"/>
</dbReference>
<evidence type="ECO:0000313" key="2">
    <source>
        <dbReference type="EMBL" id="MBB3892021.1"/>
    </source>
</evidence>
<dbReference type="InterPro" id="IPR016181">
    <property type="entry name" value="Acyl_CoA_acyltransferase"/>
</dbReference>
<protein>
    <submittedName>
        <fullName evidence="2">RimJ/RimL family protein N-acetyltransferase</fullName>
    </submittedName>
</protein>
<sequence length="181" mass="19307">MTDDVVLLDGHVLADAEAHLAGEDAEMLRRFEAPHAATLDQTRAAIERWIAARAAGGPMIAYAVRAAGELVGGCELRLAGPDSINVSYWVFPAFRGQGYARRALTLLCQAVAGLDDVSWVEVHIDPDNLASRRVAEAAGFVETGVVRDPTASGETARRLLYTLALTPEVGRYAGQRPAPPS</sequence>
<dbReference type="InterPro" id="IPR000182">
    <property type="entry name" value="GNAT_dom"/>
</dbReference>